<organism evidence="2 3">
    <name type="scientific">Colletotrichum salicis</name>
    <dbReference type="NCBI Taxonomy" id="1209931"/>
    <lineage>
        <taxon>Eukaryota</taxon>
        <taxon>Fungi</taxon>
        <taxon>Dikarya</taxon>
        <taxon>Ascomycota</taxon>
        <taxon>Pezizomycotina</taxon>
        <taxon>Sordariomycetes</taxon>
        <taxon>Hypocreomycetidae</taxon>
        <taxon>Glomerellales</taxon>
        <taxon>Glomerellaceae</taxon>
        <taxon>Colletotrichum</taxon>
        <taxon>Colletotrichum acutatum species complex</taxon>
    </lineage>
</organism>
<name>A0A135UUB3_9PEZI</name>
<feature type="region of interest" description="Disordered" evidence="1">
    <location>
        <begin position="1"/>
        <end position="44"/>
    </location>
</feature>
<protein>
    <submittedName>
        <fullName evidence="2">Uncharacterized protein</fullName>
    </submittedName>
</protein>
<evidence type="ECO:0000313" key="2">
    <source>
        <dbReference type="EMBL" id="KXH63981.1"/>
    </source>
</evidence>
<feature type="region of interest" description="Disordered" evidence="1">
    <location>
        <begin position="65"/>
        <end position="88"/>
    </location>
</feature>
<dbReference type="Proteomes" id="UP000070121">
    <property type="component" value="Unassembled WGS sequence"/>
</dbReference>
<dbReference type="EMBL" id="JFFI01001028">
    <property type="protein sequence ID" value="KXH63981.1"/>
    <property type="molecule type" value="Genomic_DNA"/>
</dbReference>
<feature type="compositionally biased region" description="Polar residues" evidence="1">
    <location>
        <begin position="13"/>
        <end position="44"/>
    </location>
</feature>
<dbReference type="AlphaFoldDB" id="A0A135UUB3"/>
<proteinExistence type="predicted"/>
<keyword evidence="3" id="KW-1185">Reference proteome</keyword>
<evidence type="ECO:0000256" key="1">
    <source>
        <dbReference type="SAM" id="MobiDB-lite"/>
    </source>
</evidence>
<gene>
    <name evidence="2" type="ORF">CSAL01_02151</name>
</gene>
<accession>A0A135UUB3</accession>
<comment type="caution">
    <text evidence="2">The sequence shown here is derived from an EMBL/GenBank/DDBJ whole genome shotgun (WGS) entry which is preliminary data.</text>
</comment>
<reference evidence="2 3" key="1">
    <citation type="submission" date="2014-02" db="EMBL/GenBank/DDBJ databases">
        <title>The genome sequence of Colletotrichum salicis CBS 607.94.</title>
        <authorList>
            <person name="Baroncelli R."/>
            <person name="Thon M.R."/>
        </authorList>
    </citation>
    <scope>NUCLEOTIDE SEQUENCE [LARGE SCALE GENOMIC DNA]</scope>
    <source>
        <strain evidence="2 3">CBS 607.94</strain>
    </source>
</reference>
<evidence type="ECO:0000313" key="3">
    <source>
        <dbReference type="Proteomes" id="UP000070121"/>
    </source>
</evidence>
<sequence length="88" mass="9995">MRRSKAQPHAETPSCQSFQPTTNHTITTVPKTNHSTWKRSSFGQAKSDPLLSADQWLKFHDHAVSIRHEHTKSPGRPHSSRTRRRGSA</sequence>
<feature type="compositionally biased region" description="Basic residues" evidence="1">
    <location>
        <begin position="73"/>
        <end position="88"/>
    </location>
</feature>